<dbReference type="SUPFAM" id="SSF56672">
    <property type="entry name" value="DNA/RNA polymerases"/>
    <property type="match status" value="1"/>
</dbReference>
<dbReference type="RefSeq" id="XP_022159045.1">
    <property type="nucleotide sequence ID" value="XM_022303353.1"/>
</dbReference>
<dbReference type="OrthoDB" id="1723412at2759"/>
<accession>A0A6J1DXI8</accession>
<dbReference type="AlphaFoldDB" id="A0A6J1DXI8"/>
<organism evidence="3 4">
    <name type="scientific">Momordica charantia</name>
    <name type="common">Bitter gourd</name>
    <name type="synonym">Balsam pear</name>
    <dbReference type="NCBI Taxonomy" id="3673"/>
    <lineage>
        <taxon>Eukaryota</taxon>
        <taxon>Viridiplantae</taxon>
        <taxon>Streptophyta</taxon>
        <taxon>Embryophyta</taxon>
        <taxon>Tracheophyta</taxon>
        <taxon>Spermatophyta</taxon>
        <taxon>Magnoliopsida</taxon>
        <taxon>eudicotyledons</taxon>
        <taxon>Gunneridae</taxon>
        <taxon>Pentapetalae</taxon>
        <taxon>rosids</taxon>
        <taxon>fabids</taxon>
        <taxon>Cucurbitales</taxon>
        <taxon>Cucurbitaceae</taxon>
        <taxon>Momordiceae</taxon>
        <taxon>Momordica</taxon>
    </lineage>
</organism>
<proteinExistence type="predicted"/>
<sequence>MAENSQQFGFRTGRAIIQVNEETRAVMQNLGNQITQLATWSSQPEVNPKENVSAIMTRSGKEMTSIPQKEGELGEKNEEDNLSKASSGVNFDSPLSFQTYTPSPPFPSRLAKPKAGEQENEILDTFRKELCTNKRRVKEKDKVVVSENLSAILQKNMPEKCKDPGTPFMKTARTKIDVDEGTLSVEFDKEIVKFNIFDAMKYPNDEYSLCQIDIIDSIVQDKFTKDNDDHLHKLDEQSLAEVEDEIDKEKMLNFDAKISTTNNKIIPSIVQAPKLELKALPDHLKYVYLGEIETLPVIISKELTVEQEEKLIKTLKEYKVVIGWSLADIKGIRPSICMHRILLEDETKPTREPQRRLNPTMKEVVMKEILKLLEAGIIYPISDSKWVSLIHVVPKKTGITVVRNCNNELVSMRVQNGWRMCIDFRKLNQVTRKDYFPLPFIDQMIERLAGKPFFCFPDGFSGFYQIPIAQEDQEKTTFTCSYGTYAYRRMSFGLCNAPGTFQRCMMSIFSEYIEKCIEVFMDDFTVHGESFDE</sequence>
<dbReference type="Gene3D" id="3.10.10.10">
    <property type="entry name" value="HIV Type 1 Reverse Transcriptase, subunit A, domain 1"/>
    <property type="match status" value="1"/>
</dbReference>
<name>A0A6J1DXI8_MOMCH</name>
<feature type="compositionally biased region" description="Basic and acidic residues" evidence="1">
    <location>
        <begin position="69"/>
        <end position="82"/>
    </location>
</feature>
<evidence type="ECO:0000259" key="2">
    <source>
        <dbReference type="Pfam" id="PF00078"/>
    </source>
</evidence>
<dbReference type="KEGG" id="mcha:111025486"/>
<evidence type="ECO:0000256" key="1">
    <source>
        <dbReference type="SAM" id="MobiDB-lite"/>
    </source>
</evidence>
<dbReference type="InterPro" id="IPR043502">
    <property type="entry name" value="DNA/RNA_pol_sf"/>
</dbReference>
<feature type="region of interest" description="Disordered" evidence="1">
    <location>
        <begin position="58"/>
        <end position="117"/>
    </location>
</feature>
<dbReference type="CDD" id="cd01647">
    <property type="entry name" value="RT_LTR"/>
    <property type="match status" value="1"/>
</dbReference>
<feature type="domain" description="Reverse transcriptase" evidence="2">
    <location>
        <begin position="415"/>
        <end position="530"/>
    </location>
</feature>
<dbReference type="Gene3D" id="3.30.70.270">
    <property type="match status" value="1"/>
</dbReference>
<keyword evidence="3" id="KW-1185">Reference proteome</keyword>
<dbReference type="GeneID" id="111025486"/>
<evidence type="ECO:0000313" key="3">
    <source>
        <dbReference type="Proteomes" id="UP000504603"/>
    </source>
</evidence>
<dbReference type="PANTHER" id="PTHR24559">
    <property type="entry name" value="TRANSPOSON TY3-I GAG-POL POLYPROTEIN"/>
    <property type="match status" value="1"/>
</dbReference>
<reference evidence="4" key="1">
    <citation type="submission" date="2025-08" db="UniProtKB">
        <authorList>
            <consortium name="RefSeq"/>
        </authorList>
    </citation>
    <scope>IDENTIFICATION</scope>
    <source>
        <strain evidence="4">OHB3-1</strain>
    </source>
</reference>
<dbReference type="Proteomes" id="UP000504603">
    <property type="component" value="Unplaced"/>
</dbReference>
<dbReference type="InterPro" id="IPR043128">
    <property type="entry name" value="Rev_trsase/Diguanyl_cyclase"/>
</dbReference>
<feature type="compositionally biased region" description="Polar residues" evidence="1">
    <location>
        <begin position="83"/>
        <end position="101"/>
    </location>
</feature>
<dbReference type="Pfam" id="PF00078">
    <property type="entry name" value="RVT_1"/>
    <property type="match status" value="1"/>
</dbReference>
<dbReference type="InterPro" id="IPR000477">
    <property type="entry name" value="RT_dom"/>
</dbReference>
<gene>
    <name evidence="4" type="primary">LOC111025486</name>
</gene>
<dbReference type="InterPro" id="IPR053134">
    <property type="entry name" value="RNA-dir_DNA_polymerase"/>
</dbReference>
<evidence type="ECO:0000313" key="4">
    <source>
        <dbReference type="RefSeq" id="XP_022159045.1"/>
    </source>
</evidence>
<dbReference type="PANTHER" id="PTHR24559:SF444">
    <property type="entry name" value="REVERSE TRANSCRIPTASE DOMAIN-CONTAINING PROTEIN"/>
    <property type="match status" value="1"/>
</dbReference>
<protein>
    <submittedName>
        <fullName evidence="4">Uncharacterized protein LOC111025486</fullName>
    </submittedName>
</protein>